<reference evidence="2 3" key="1">
    <citation type="journal article" date="2020" name="ISME J.">
        <title>Comparative genomics reveals insights into cyanobacterial evolution and habitat adaptation.</title>
        <authorList>
            <person name="Chen M.Y."/>
            <person name="Teng W.K."/>
            <person name="Zhao L."/>
            <person name="Hu C.X."/>
            <person name="Zhou Y.K."/>
            <person name="Han B.P."/>
            <person name="Song L.R."/>
            <person name="Shu W.S."/>
        </authorList>
    </citation>
    <scope>NUCLEOTIDE SEQUENCE [LARGE SCALE GENOMIC DNA]</scope>
    <source>
        <strain evidence="2 3">FACHB-391</strain>
    </source>
</reference>
<sequence length="140" mass="16133">MTVYTSYYSGQILGEAISISLYPPQNWKGKHLPLFAPKKELLDWWKNSAKDAEAQEEYEKEFVLILQSRQQLIDIWVRKQQDNPNDITLCCYEKTGDFCHRHIVGQEVIARSLPHLWGSEVSLLPVPLSTNNTQNSSITI</sequence>
<protein>
    <submittedName>
        <fullName evidence="2">DUF488 family protein</fullName>
    </submittedName>
</protein>
<gene>
    <name evidence="2" type="ORF">H6G95_36065</name>
</gene>
<dbReference type="Proteomes" id="UP000604661">
    <property type="component" value="Unassembled WGS sequence"/>
</dbReference>
<organism evidence="2 3">
    <name type="scientific">Nostoc linckia FACHB-391</name>
    <dbReference type="NCBI Taxonomy" id="2692906"/>
    <lineage>
        <taxon>Bacteria</taxon>
        <taxon>Bacillati</taxon>
        <taxon>Cyanobacteriota</taxon>
        <taxon>Cyanophyceae</taxon>
        <taxon>Nostocales</taxon>
        <taxon>Nostocaceae</taxon>
        <taxon>Nostoc</taxon>
    </lineage>
</organism>
<dbReference type="RefSeq" id="WP_190900853.1">
    <property type="nucleotide sequence ID" value="NZ_JACJTE010000118.1"/>
</dbReference>
<dbReference type="Pfam" id="PF22751">
    <property type="entry name" value="DUF488-N3a"/>
    <property type="match status" value="1"/>
</dbReference>
<comment type="caution">
    <text evidence="2">The sequence shown here is derived from an EMBL/GenBank/DDBJ whole genome shotgun (WGS) entry which is preliminary data.</text>
</comment>
<evidence type="ECO:0000313" key="3">
    <source>
        <dbReference type="Proteomes" id="UP000604661"/>
    </source>
</evidence>
<proteinExistence type="predicted"/>
<dbReference type="EMBL" id="JACJTE010000118">
    <property type="protein sequence ID" value="MBD2565881.1"/>
    <property type="molecule type" value="Genomic_DNA"/>
</dbReference>
<evidence type="ECO:0000313" key="2">
    <source>
        <dbReference type="EMBL" id="MBD2565881.1"/>
    </source>
</evidence>
<evidence type="ECO:0000259" key="1">
    <source>
        <dbReference type="Pfam" id="PF22751"/>
    </source>
</evidence>
<feature type="domain" description="DUF488" evidence="1">
    <location>
        <begin position="25"/>
        <end position="106"/>
    </location>
</feature>
<name>A0ABR8F8C8_NOSLI</name>
<accession>A0ABR8F8C8</accession>
<dbReference type="InterPro" id="IPR054495">
    <property type="entry name" value="DUF488-N3a"/>
</dbReference>
<keyword evidence="3" id="KW-1185">Reference proteome</keyword>